<evidence type="ECO:0000256" key="9">
    <source>
        <dbReference type="RuleBase" id="RU363036"/>
    </source>
</evidence>
<dbReference type="GO" id="GO:0004830">
    <property type="term" value="F:tryptophan-tRNA ligase activity"/>
    <property type="evidence" value="ECO:0007669"/>
    <property type="project" value="UniProtKB-EC"/>
</dbReference>
<dbReference type="PRINTS" id="PR01039">
    <property type="entry name" value="TRNASYNTHTRP"/>
</dbReference>
<gene>
    <name evidence="10" type="ORF">ACHAW5_001642</name>
</gene>
<evidence type="ECO:0000313" key="11">
    <source>
        <dbReference type="Proteomes" id="UP001530315"/>
    </source>
</evidence>
<dbReference type="Pfam" id="PF00579">
    <property type="entry name" value="tRNA-synt_1b"/>
    <property type="match status" value="1"/>
</dbReference>
<keyword evidence="6 9" id="KW-0648">Protein biosynthesis</keyword>
<dbReference type="EMBL" id="JALLAZ020000511">
    <property type="protein sequence ID" value="KAL3793467.1"/>
    <property type="molecule type" value="Genomic_DNA"/>
</dbReference>
<keyword evidence="5 9" id="KW-0067">ATP-binding</keyword>
<evidence type="ECO:0000256" key="3">
    <source>
        <dbReference type="ARBA" id="ARBA00022598"/>
    </source>
</evidence>
<evidence type="ECO:0000256" key="8">
    <source>
        <dbReference type="ARBA" id="ARBA00030268"/>
    </source>
</evidence>
<dbReference type="EC" id="6.1.1.2" evidence="2"/>
<evidence type="ECO:0000256" key="2">
    <source>
        <dbReference type="ARBA" id="ARBA00013161"/>
    </source>
</evidence>
<keyword evidence="7 9" id="KW-0030">Aminoacyl-tRNA synthetase</keyword>
<evidence type="ECO:0000256" key="4">
    <source>
        <dbReference type="ARBA" id="ARBA00022741"/>
    </source>
</evidence>
<organism evidence="10 11">
    <name type="scientific">Stephanodiscus triporus</name>
    <dbReference type="NCBI Taxonomy" id="2934178"/>
    <lineage>
        <taxon>Eukaryota</taxon>
        <taxon>Sar</taxon>
        <taxon>Stramenopiles</taxon>
        <taxon>Ochrophyta</taxon>
        <taxon>Bacillariophyta</taxon>
        <taxon>Coscinodiscophyceae</taxon>
        <taxon>Thalassiosirophycidae</taxon>
        <taxon>Stephanodiscales</taxon>
        <taxon>Stephanodiscaceae</taxon>
        <taxon>Stephanodiscus</taxon>
    </lineage>
</organism>
<dbReference type="AlphaFoldDB" id="A0ABD3PZL8"/>
<dbReference type="GO" id="GO:0005524">
    <property type="term" value="F:ATP binding"/>
    <property type="evidence" value="ECO:0007669"/>
    <property type="project" value="UniProtKB-KW"/>
</dbReference>
<reference evidence="10 11" key="1">
    <citation type="submission" date="2024-10" db="EMBL/GenBank/DDBJ databases">
        <title>Updated reference genomes for cyclostephanoid diatoms.</title>
        <authorList>
            <person name="Roberts W.R."/>
            <person name="Alverson A.J."/>
        </authorList>
    </citation>
    <scope>NUCLEOTIDE SEQUENCE [LARGE SCALE GENOMIC DNA]</scope>
    <source>
        <strain evidence="10 11">AJA276-08</strain>
    </source>
</reference>
<dbReference type="Proteomes" id="UP001530315">
    <property type="component" value="Unassembled WGS sequence"/>
</dbReference>
<dbReference type="InterPro" id="IPR002305">
    <property type="entry name" value="aa-tRNA-synth_Ic"/>
</dbReference>
<dbReference type="InterPro" id="IPR014729">
    <property type="entry name" value="Rossmann-like_a/b/a_fold"/>
</dbReference>
<protein>
    <recommendedName>
        <fullName evidence="2">tryptophan--tRNA ligase</fullName>
        <ecNumber evidence="2">6.1.1.2</ecNumber>
    </recommendedName>
    <alternativeName>
        <fullName evidence="8">Tryptophanyl-tRNA synthetase</fullName>
    </alternativeName>
</protein>
<dbReference type="InterPro" id="IPR050203">
    <property type="entry name" value="Trp-tRNA_synthetase"/>
</dbReference>
<evidence type="ECO:0000256" key="5">
    <source>
        <dbReference type="ARBA" id="ARBA00022840"/>
    </source>
</evidence>
<dbReference type="Gene3D" id="3.40.50.620">
    <property type="entry name" value="HUPs"/>
    <property type="match status" value="1"/>
</dbReference>
<name>A0ABD3PZL8_9STRA</name>
<evidence type="ECO:0000256" key="6">
    <source>
        <dbReference type="ARBA" id="ARBA00022917"/>
    </source>
</evidence>
<dbReference type="SUPFAM" id="SSF52374">
    <property type="entry name" value="Nucleotidylyl transferase"/>
    <property type="match status" value="1"/>
</dbReference>
<dbReference type="Gene3D" id="1.10.240.10">
    <property type="entry name" value="Tyrosyl-Transfer RNA Synthetase"/>
    <property type="match status" value="1"/>
</dbReference>
<dbReference type="InterPro" id="IPR002306">
    <property type="entry name" value="Trp-tRNA-ligase"/>
</dbReference>
<keyword evidence="11" id="KW-1185">Reference proteome</keyword>
<sequence length="290" mass="32608">MPMNWLERMIQYKDKAKKARGSGTDSIGVELFMYPVLMAADILLYQADRVPVGEDQRQHLELARDIVRRFNNEYCRGNSYKARCKRAGLASRPVFIEPEAMIILTGGGGGMGSVARVMIMSLMDGTSKMSKSGPDDNPHINVLDPPDVIREEIKCCKTDSFPGRIEWDNPDRPEATNLLNINATVQPHRSREELYEEVRGTLGDFNPLLTNAIMAHLRPIQKCYVEVRANEGYLRRVLNEGADAADEMAQRTLKAAKVAMGVLIPQKYIDIIRERNLNKGVANKEKKEGC</sequence>
<evidence type="ECO:0000256" key="7">
    <source>
        <dbReference type="ARBA" id="ARBA00023146"/>
    </source>
</evidence>
<evidence type="ECO:0000313" key="10">
    <source>
        <dbReference type="EMBL" id="KAL3793467.1"/>
    </source>
</evidence>
<comment type="similarity">
    <text evidence="1 9">Belongs to the class-I aminoacyl-tRNA synthetase family.</text>
</comment>
<dbReference type="GO" id="GO:0006412">
    <property type="term" value="P:translation"/>
    <property type="evidence" value="ECO:0007669"/>
    <property type="project" value="UniProtKB-KW"/>
</dbReference>
<comment type="caution">
    <text evidence="10">The sequence shown here is derived from an EMBL/GenBank/DDBJ whole genome shotgun (WGS) entry which is preliminary data.</text>
</comment>
<keyword evidence="3 9" id="KW-0436">Ligase</keyword>
<proteinExistence type="inferred from homology"/>
<dbReference type="PANTHER" id="PTHR43766:SF1">
    <property type="entry name" value="TRYPTOPHAN--TRNA LIGASE, MITOCHONDRIAL"/>
    <property type="match status" value="1"/>
</dbReference>
<accession>A0ABD3PZL8</accession>
<dbReference type="PANTHER" id="PTHR43766">
    <property type="entry name" value="TRYPTOPHAN--TRNA LIGASE, MITOCHONDRIAL"/>
    <property type="match status" value="1"/>
</dbReference>
<keyword evidence="4 9" id="KW-0547">Nucleotide-binding</keyword>
<evidence type="ECO:0000256" key="1">
    <source>
        <dbReference type="ARBA" id="ARBA00005594"/>
    </source>
</evidence>